<protein>
    <submittedName>
        <fullName evidence="6">ABC transporter ATP-binding protein</fullName>
    </submittedName>
</protein>
<name>A0A538TK58_UNCEI</name>
<comment type="caution">
    <text evidence="6">The sequence shown here is derived from an EMBL/GenBank/DDBJ whole genome shotgun (WGS) entry which is preliminary data.</text>
</comment>
<keyword evidence="3" id="KW-0547">Nucleotide-binding</keyword>
<organism evidence="6 7">
    <name type="scientific">Eiseniibacteriota bacterium</name>
    <dbReference type="NCBI Taxonomy" id="2212470"/>
    <lineage>
        <taxon>Bacteria</taxon>
        <taxon>Candidatus Eiseniibacteriota</taxon>
    </lineage>
</organism>
<dbReference type="GO" id="GO:0016887">
    <property type="term" value="F:ATP hydrolysis activity"/>
    <property type="evidence" value="ECO:0007669"/>
    <property type="project" value="InterPro"/>
</dbReference>
<dbReference type="InterPro" id="IPR003593">
    <property type="entry name" value="AAA+_ATPase"/>
</dbReference>
<evidence type="ECO:0000313" key="6">
    <source>
        <dbReference type="EMBL" id="TMQ64002.1"/>
    </source>
</evidence>
<proteinExistence type="inferred from homology"/>
<dbReference type="GO" id="GO:0005524">
    <property type="term" value="F:ATP binding"/>
    <property type="evidence" value="ECO:0007669"/>
    <property type="project" value="UniProtKB-KW"/>
</dbReference>
<accession>A0A538TK58</accession>
<evidence type="ECO:0000256" key="2">
    <source>
        <dbReference type="ARBA" id="ARBA00022448"/>
    </source>
</evidence>
<evidence type="ECO:0000256" key="3">
    <source>
        <dbReference type="ARBA" id="ARBA00022741"/>
    </source>
</evidence>
<gene>
    <name evidence="6" type="ORF">E6K79_08415</name>
</gene>
<dbReference type="EMBL" id="VBOZ01000028">
    <property type="protein sequence ID" value="TMQ64002.1"/>
    <property type="molecule type" value="Genomic_DNA"/>
</dbReference>
<reference evidence="6 7" key="1">
    <citation type="journal article" date="2019" name="Nat. Microbiol.">
        <title>Mediterranean grassland soil C-N compound turnover is dependent on rainfall and depth, and is mediated by genomically divergent microorganisms.</title>
        <authorList>
            <person name="Diamond S."/>
            <person name="Andeer P.F."/>
            <person name="Li Z."/>
            <person name="Crits-Christoph A."/>
            <person name="Burstein D."/>
            <person name="Anantharaman K."/>
            <person name="Lane K.R."/>
            <person name="Thomas B.C."/>
            <person name="Pan C."/>
            <person name="Northen T.R."/>
            <person name="Banfield J.F."/>
        </authorList>
    </citation>
    <scope>NUCLEOTIDE SEQUENCE [LARGE SCALE GENOMIC DNA]</scope>
    <source>
        <strain evidence="6">WS_9</strain>
    </source>
</reference>
<dbReference type="Gene3D" id="3.40.50.300">
    <property type="entry name" value="P-loop containing nucleotide triphosphate hydrolases"/>
    <property type="match status" value="1"/>
</dbReference>
<sequence>MTGGRSPAAVETSALTRSFRARRKEREVVALQGIDLRVERGECFGLLGPNGAGKTTLIKILTTLLLPTSGGATVAGFDVVRDPLNVRRRINMVSGGDSSGYGILTVRETLDLFARLYGVPGPEARRRADALLAMTGLAEKADTRLSSLSTGMKQKLNFARGFMSDPEIIFLDEPTLGLDVEASRDVRAFIARWVRERPERSVLLTTHYMVEADELCGRVAIIDKGRILALDTPHALKRSVPMEPVFELQVGSGGAKLDGLRDVLGIRSISHHAHPATGAVELKIVVEEDQVIGEVLGKLKAMGAPVLHLAKSEPTLETVFVHMVGRGLTDEAASDSEPA</sequence>
<feature type="domain" description="ABC transporter" evidence="5">
    <location>
        <begin position="10"/>
        <end position="249"/>
    </location>
</feature>
<dbReference type="Pfam" id="PF00005">
    <property type="entry name" value="ABC_tran"/>
    <property type="match status" value="1"/>
</dbReference>
<evidence type="ECO:0000259" key="5">
    <source>
        <dbReference type="PROSITE" id="PS50893"/>
    </source>
</evidence>
<dbReference type="AlphaFoldDB" id="A0A538TK58"/>
<dbReference type="InterPro" id="IPR027417">
    <property type="entry name" value="P-loop_NTPase"/>
</dbReference>
<dbReference type="Proteomes" id="UP000317691">
    <property type="component" value="Unassembled WGS sequence"/>
</dbReference>
<dbReference type="PROSITE" id="PS50893">
    <property type="entry name" value="ABC_TRANSPORTER_2"/>
    <property type="match status" value="1"/>
</dbReference>
<comment type="similarity">
    <text evidence="1">Belongs to the ABC transporter superfamily.</text>
</comment>
<dbReference type="SMART" id="SM00382">
    <property type="entry name" value="AAA"/>
    <property type="match status" value="1"/>
</dbReference>
<keyword evidence="2" id="KW-0813">Transport</keyword>
<dbReference type="InterPro" id="IPR003439">
    <property type="entry name" value="ABC_transporter-like_ATP-bd"/>
</dbReference>
<dbReference type="SUPFAM" id="SSF52540">
    <property type="entry name" value="P-loop containing nucleoside triphosphate hydrolases"/>
    <property type="match status" value="1"/>
</dbReference>
<evidence type="ECO:0000256" key="1">
    <source>
        <dbReference type="ARBA" id="ARBA00005417"/>
    </source>
</evidence>
<evidence type="ECO:0000256" key="4">
    <source>
        <dbReference type="ARBA" id="ARBA00022840"/>
    </source>
</evidence>
<evidence type="ECO:0000313" key="7">
    <source>
        <dbReference type="Proteomes" id="UP000317691"/>
    </source>
</evidence>
<dbReference type="PANTHER" id="PTHR42711">
    <property type="entry name" value="ABC TRANSPORTER ATP-BINDING PROTEIN"/>
    <property type="match status" value="1"/>
</dbReference>
<dbReference type="InterPro" id="IPR050763">
    <property type="entry name" value="ABC_transporter_ATP-binding"/>
</dbReference>
<dbReference type="PANTHER" id="PTHR42711:SF5">
    <property type="entry name" value="ABC TRANSPORTER ATP-BINDING PROTEIN NATA"/>
    <property type="match status" value="1"/>
</dbReference>
<keyword evidence="4 6" id="KW-0067">ATP-binding</keyword>